<evidence type="ECO:0008006" key="4">
    <source>
        <dbReference type="Google" id="ProtNLM"/>
    </source>
</evidence>
<proteinExistence type="predicted"/>
<dbReference type="RefSeq" id="WP_189864101.1">
    <property type="nucleotide sequence ID" value="NZ_BMVW01000014.1"/>
</dbReference>
<evidence type="ECO:0000313" key="2">
    <source>
        <dbReference type="EMBL" id="GGZ29721.1"/>
    </source>
</evidence>
<dbReference type="EMBL" id="BMVW01000014">
    <property type="protein sequence ID" value="GGZ29721.1"/>
    <property type="molecule type" value="Genomic_DNA"/>
</dbReference>
<evidence type="ECO:0000313" key="3">
    <source>
        <dbReference type="Proteomes" id="UP000622166"/>
    </source>
</evidence>
<name>A0A918URA3_9ACTN</name>
<keyword evidence="1" id="KW-0732">Signal</keyword>
<dbReference type="AlphaFoldDB" id="A0A918URA3"/>
<evidence type="ECO:0000256" key="1">
    <source>
        <dbReference type="SAM" id="SignalP"/>
    </source>
</evidence>
<reference evidence="2" key="2">
    <citation type="submission" date="2020-09" db="EMBL/GenBank/DDBJ databases">
        <authorList>
            <person name="Sun Q."/>
            <person name="Ohkuma M."/>
        </authorList>
    </citation>
    <scope>NUCLEOTIDE SEQUENCE</scope>
    <source>
        <strain evidence="2">JCM 4815</strain>
    </source>
</reference>
<dbReference type="Proteomes" id="UP000622166">
    <property type="component" value="Unassembled WGS sequence"/>
</dbReference>
<sequence length="284" mass="31198">MRRGLVAVAVLAVVMATACDGGDGRAVVVEGTPPATPYGGPLEISTEELDESTPEALHLASGAAGRALECEGEIFEGNGPDGWNESDGGRTPEEGLRLYFDMFQPEVPRHGYRVERRNADRVLYSFDVDGRTKVAVVVARDQKDRPGWGPETSASCDPAELPAESVNSEYYEIWTDEDGRRQPVSRIHTAVGPEHCDWQEARFLYLGRGTDGETYVRDPEGVLDPALLNAPYHSDVSMPADAHDTGYRYQDWQLWLTDDRVTAYVRTSDGIEAWPSAKDGMGCM</sequence>
<feature type="chain" id="PRO_5037941130" description="Lipoprotein" evidence="1">
    <location>
        <begin position="19"/>
        <end position="284"/>
    </location>
</feature>
<feature type="signal peptide" evidence="1">
    <location>
        <begin position="1"/>
        <end position="18"/>
    </location>
</feature>
<organism evidence="2 3">
    <name type="scientific">Streptomyces poonensis</name>
    <dbReference type="NCBI Taxonomy" id="68255"/>
    <lineage>
        <taxon>Bacteria</taxon>
        <taxon>Bacillati</taxon>
        <taxon>Actinomycetota</taxon>
        <taxon>Actinomycetes</taxon>
        <taxon>Kitasatosporales</taxon>
        <taxon>Streptomycetaceae</taxon>
        <taxon>Streptomyces</taxon>
    </lineage>
</organism>
<protein>
    <recommendedName>
        <fullName evidence="4">Lipoprotein</fullName>
    </recommendedName>
</protein>
<comment type="caution">
    <text evidence="2">The sequence shown here is derived from an EMBL/GenBank/DDBJ whole genome shotgun (WGS) entry which is preliminary data.</text>
</comment>
<reference evidence="2" key="1">
    <citation type="journal article" date="2014" name="Int. J. Syst. Evol. Microbiol.">
        <title>Complete genome sequence of Corynebacterium casei LMG S-19264T (=DSM 44701T), isolated from a smear-ripened cheese.</title>
        <authorList>
            <consortium name="US DOE Joint Genome Institute (JGI-PGF)"/>
            <person name="Walter F."/>
            <person name="Albersmeier A."/>
            <person name="Kalinowski J."/>
            <person name="Ruckert C."/>
        </authorList>
    </citation>
    <scope>NUCLEOTIDE SEQUENCE</scope>
    <source>
        <strain evidence="2">JCM 4815</strain>
    </source>
</reference>
<accession>A0A918URA3</accession>
<keyword evidence="3" id="KW-1185">Reference proteome</keyword>
<dbReference type="PROSITE" id="PS51257">
    <property type="entry name" value="PROKAR_LIPOPROTEIN"/>
    <property type="match status" value="1"/>
</dbReference>
<gene>
    <name evidence="2" type="ORF">GCM10010365_57620</name>
</gene>